<feature type="domain" description="HTH tetR-type" evidence="5">
    <location>
        <begin position="13"/>
        <end position="73"/>
    </location>
</feature>
<evidence type="ECO:0000259" key="5">
    <source>
        <dbReference type="PROSITE" id="PS50977"/>
    </source>
</evidence>
<dbReference type="Proteomes" id="UP000475214">
    <property type="component" value="Unassembled WGS sequence"/>
</dbReference>
<dbReference type="PANTHER" id="PTHR30055:SF234">
    <property type="entry name" value="HTH-TYPE TRANSCRIPTIONAL REGULATOR BETI"/>
    <property type="match status" value="1"/>
</dbReference>
<dbReference type="RefSeq" id="WP_163737508.1">
    <property type="nucleotide sequence ID" value="NZ_JAAGOA010000007.1"/>
</dbReference>
<gene>
    <name evidence="6" type="ORF">G1H10_12075</name>
</gene>
<evidence type="ECO:0000256" key="4">
    <source>
        <dbReference type="PROSITE-ProRule" id="PRU00335"/>
    </source>
</evidence>
<evidence type="ECO:0000256" key="2">
    <source>
        <dbReference type="ARBA" id="ARBA00023125"/>
    </source>
</evidence>
<dbReference type="PROSITE" id="PS50977">
    <property type="entry name" value="HTH_TETR_2"/>
    <property type="match status" value="1"/>
</dbReference>
<name>A0A6L9S632_9ACTN</name>
<evidence type="ECO:0000256" key="3">
    <source>
        <dbReference type="ARBA" id="ARBA00023163"/>
    </source>
</evidence>
<reference evidence="6 7" key="1">
    <citation type="submission" date="2020-02" db="EMBL/GenBank/DDBJ databases">
        <authorList>
            <person name="Li X.-J."/>
            <person name="Han X.-M."/>
        </authorList>
    </citation>
    <scope>NUCLEOTIDE SEQUENCE [LARGE SCALE GENOMIC DNA]</scope>
    <source>
        <strain evidence="6 7">CCTCC AB 2017055</strain>
    </source>
</reference>
<protein>
    <submittedName>
        <fullName evidence="6">TetR/AcrR family transcriptional regulator</fullName>
    </submittedName>
</protein>
<feature type="DNA-binding region" description="H-T-H motif" evidence="4">
    <location>
        <begin position="36"/>
        <end position="55"/>
    </location>
</feature>
<dbReference type="AlphaFoldDB" id="A0A6L9S632"/>
<keyword evidence="1" id="KW-0805">Transcription regulation</keyword>
<evidence type="ECO:0000256" key="1">
    <source>
        <dbReference type="ARBA" id="ARBA00023015"/>
    </source>
</evidence>
<dbReference type="GO" id="GO:0003700">
    <property type="term" value="F:DNA-binding transcription factor activity"/>
    <property type="evidence" value="ECO:0007669"/>
    <property type="project" value="TreeGrafter"/>
</dbReference>
<dbReference type="PRINTS" id="PR00455">
    <property type="entry name" value="HTHTETR"/>
</dbReference>
<keyword evidence="3" id="KW-0804">Transcription</keyword>
<dbReference type="GO" id="GO:0000976">
    <property type="term" value="F:transcription cis-regulatory region binding"/>
    <property type="evidence" value="ECO:0007669"/>
    <property type="project" value="TreeGrafter"/>
</dbReference>
<organism evidence="6 7">
    <name type="scientific">Phytoactinopolyspora halotolerans</name>
    <dbReference type="NCBI Taxonomy" id="1981512"/>
    <lineage>
        <taxon>Bacteria</taxon>
        <taxon>Bacillati</taxon>
        <taxon>Actinomycetota</taxon>
        <taxon>Actinomycetes</taxon>
        <taxon>Jiangellales</taxon>
        <taxon>Jiangellaceae</taxon>
        <taxon>Phytoactinopolyspora</taxon>
    </lineage>
</organism>
<comment type="caution">
    <text evidence="6">The sequence shown here is derived from an EMBL/GenBank/DDBJ whole genome shotgun (WGS) entry which is preliminary data.</text>
</comment>
<dbReference type="InterPro" id="IPR001647">
    <property type="entry name" value="HTH_TetR"/>
</dbReference>
<accession>A0A6L9S632</accession>
<evidence type="ECO:0000313" key="7">
    <source>
        <dbReference type="Proteomes" id="UP000475214"/>
    </source>
</evidence>
<sequence length="207" mass="23600">MRSIDSPRNARSQRTRDALLAATREILEHDGFAALSMAAVAERAGVTRRAVYLHFTSRSDLVSALFPYIAQQEGLAESTNRVWAAADSVEALREWVRHLARYHPKLMAVDRAIEQVRADDADARRHRDTVNEAQLGNCRRLAEWLHRENRLAHPWTVEEAADVLFGLICTELFGRWLETREWSTGDLDRNLWAICRAVLVRDQDGGV</sequence>
<dbReference type="InterPro" id="IPR009057">
    <property type="entry name" value="Homeodomain-like_sf"/>
</dbReference>
<dbReference type="Gene3D" id="1.10.357.10">
    <property type="entry name" value="Tetracycline Repressor, domain 2"/>
    <property type="match status" value="1"/>
</dbReference>
<dbReference type="InterPro" id="IPR050109">
    <property type="entry name" value="HTH-type_TetR-like_transc_reg"/>
</dbReference>
<keyword evidence="2 4" id="KW-0238">DNA-binding</keyword>
<proteinExistence type="predicted"/>
<dbReference type="EMBL" id="JAAGOA010000007">
    <property type="protein sequence ID" value="NEE00905.1"/>
    <property type="molecule type" value="Genomic_DNA"/>
</dbReference>
<dbReference type="SUPFAM" id="SSF46689">
    <property type="entry name" value="Homeodomain-like"/>
    <property type="match status" value="1"/>
</dbReference>
<dbReference type="PANTHER" id="PTHR30055">
    <property type="entry name" value="HTH-TYPE TRANSCRIPTIONAL REGULATOR RUTR"/>
    <property type="match status" value="1"/>
</dbReference>
<dbReference type="Pfam" id="PF00440">
    <property type="entry name" value="TetR_N"/>
    <property type="match status" value="1"/>
</dbReference>
<evidence type="ECO:0000313" key="6">
    <source>
        <dbReference type="EMBL" id="NEE00905.1"/>
    </source>
</evidence>
<keyword evidence="7" id="KW-1185">Reference proteome</keyword>